<dbReference type="GO" id="GO:0016787">
    <property type="term" value="F:hydrolase activity"/>
    <property type="evidence" value="ECO:0007669"/>
    <property type="project" value="UniProtKB-KW"/>
</dbReference>
<dbReference type="PANTHER" id="PTHR34139">
    <property type="entry name" value="UPF0331 PROTEIN MJ0127"/>
    <property type="match status" value="1"/>
</dbReference>
<dbReference type="GO" id="GO:0000166">
    <property type="term" value="F:nucleotide binding"/>
    <property type="evidence" value="ECO:0007669"/>
    <property type="project" value="UniProtKB-KW"/>
</dbReference>
<evidence type="ECO:0000256" key="5">
    <source>
        <dbReference type="ARBA" id="ARBA00022801"/>
    </source>
</evidence>
<dbReference type="GO" id="GO:0004540">
    <property type="term" value="F:RNA nuclease activity"/>
    <property type="evidence" value="ECO:0007669"/>
    <property type="project" value="InterPro"/>
</dbReference>
<evidence type="ECO:0000256" key="1">
    <source>
        <dbReference type="ARBA" id="ARBA00022553"/>
    </source>
</evidence>
<name>X1IFV7_9ZZZZ</name>
<evidence type="ECO:0000313" key="6">
    <source>
        <dbReference type="EMBL" id="GAH81301.1"/>
    </source>
</evidence>
<evidence type="ECO:0000256" key="3">
    <source>
        <dbReference type="ARBA" id="ARBA00022722"/>
    </source>
</evidence>
<evidence type="ECO:0000256" key="4">
    <source>
        <dbReference type="ARBA" id="ARBA00022741"/>
    </source>
</evidence>
<dbReference type="EMBL" id="BARU01038136">
    <property type="protein sequence ID" value="GAH81301.1"/>
    <property type="molecule type" value="Genomic_DNA"/>
</dbReference>
<keyword evidence="1" id="KW-0597">Phosphoprotein</keyword>
<dbReference type="PANTHER" id="PTHR34139:SF1">
    <property type="entry name" value="RNASE MJ1380-RELATED"/>
    <property type="match status" value="1"/>
</dbReference>
<keyword evidence="3" id="KW-0540">Nuclease</keyword>
<sequence length="81" mass="9511">MEDIKTQDAVIHNIEIIGEATKNISEELRNKYPEIPWKDLAGMRDKLIHHYFGVNLDIVWSVVKEELPEIILQIEEIIENE</sequence>
<keyword evidence="2" id="KW-1277">Toxin-antitoxin system</keyword>
<accession>X1IFV7</accession>
<proteinExistence type="predicted"/>
<dbReference type="InterPro" id="IPR008201">
    <property type="entry name" value="HepT-like"/>
</dbReference>
<dbReference type="Pfam" id="PF01934">
    <property type="entry name" value="HepT-like"/>
    <property type="match status" value="1"/>
</dbReference>
<keyword evidence="5" id="KW-0378">Hydrolase</keyword>
<protein>
    <recommendedName>
        <fullName evidence="7">DUF86 domain-containing protein</fullName>
    </recommendedName>
</protein>
<evidence type="ECO:0000256" key="2">
    <source>
        <dbReference type="ARBA" id="ARBA00022649"/>
    </source>
</evidence>
<keyword evidence="4" id="KW-0547">Nucleotide-binding</keyword>
<evidence type="ECO:0008006" key="7">
    <source>
        <dbReference type="Google" id="ProtNLM"/>
    </source>
</evidence>
<reference evidence="6" key="1">
    <citation type="journal article" date="2014" name="Front. Microbiol.">
        <title>High frequency of phylogenetically diverse reductive dehalogenase-homologous genes in deep subseafloor sedimentary metagenomes.</title>
        <authorList>
            <person name="Kawai M."/>
            <person name="Futagami T."/>
            <person name="Toyoda A."/>
            <person name="Takaki Y."/>
            <person name="Nishi S."/>
            <person name="Hori S."/>
            <person name="Arai W."/>
            <person name="Tsubouchi T."/>
            <person name="Morono Y."/>
            <person name="Uchiyama I."/>
            <person name="Ito T."/>
            <person name="Fujiyama A."/>
            <person name="Inagaki F."/>
            <person name="Takami H."/>
        </authorList>
    </citation>
    <scope>NUCLEOTIDE SEQUENCE</scope>
    <source>
        <strain evidence="6">Expedition CK06-06</strain>
    </source>
</reference>
<comment type="caution">
    <text evidence="6">The sequence shown here is derived from an EMBL/GenBank/DDBJ whole genome shotgun (WGS) entry which is preliminary data.</text>
</comment>
<dbReference type="AlphaFoldDB" id="X1IFV7"/>
<gene>
    <name evidence="6" type="ORF">S03H2_59314</name>
</gene>
<organism evidence="6">
    <name type="scientific">marine sediment metagenome</name>
    <dbReference type="NCBI Taxonomy" id="412755"/>
    <lineage>
        <taxon>unclassified sequences</taxon>
        <taxon>metagenomes</taxon>
        <taxon>ecological metagenomes</taxon>
    </lineage>
</organism>
<dbReference type="InterPro" id="IPR051813">
    <property type="entry name" value="HepT_RNase_toxin"/>
</dbReference>
<dbReference type="GO" id="GO:0110001">
    <property type="term" value="C:toxin-antitoxin complex"/>
    <property type="evidence" value="ECO:0007669"/>
    <property type="project" value="InterPro"/>
</dbReference>